<comment type="caution">
    <text evidence="2">The sequence shown here is derived from an EMBL/GenBank/DDBJ whole genome shotgun (WGS) entry which is preliminary data.</text>
</comment>
<proteinExistence type="predicted"/>
<dbReference type="Pfam" id="PF00078">
    <property type="entry name" value="RVT_1"/>
    <property type="match status" value="1"/>
</dbReference>
<dbReference type="SUPFAM" id="SSF56672">
    <property type="entry name" value="DNA/RNA polymerases"/>
    <property type="match status" value="1"/>
</dbReference>
<evidence type="ECO:0000313" key="2">
    <source>
        <dbReference type="EMBL" id="KAL0328996.1"/>
    </source>
</evidence>
<dbReference type="PANTHER" id="PTHR46890">
    <property type="entry name" value="NON-LTR RETROLELEMENT REVERSE TRANSCRIPTASE-LIKE PROTEIN-RELATED"/>
    <property type="match status" value="1"/>
</dbReference>
<dbReference type="AlphaFoldDB" id="A0AAW2MD07"/>
<organism evidence="2">
    <name type="scientific">Sesamum radiatum</name>
    <name type="common">Black benniseed</name>
    <dbReference type="NCBI Taxonomy" id="300843"/>
    <lineage>
        <taxon>Eukaryota</taxon>
        <taxon>Viridiplantae</taxon>
        <taxon>Streptophyta</taxon>
        <taxon>Embryophyta</taxon>
        <taxon>Tracheophyta</taxon>
        <taxon>Spermatophyta</taxon>
        <taxon>Magnoliopsida</taxon>
        <taxon>eudicotyledons</taxon>
        <taxon>Gunneridae</taxon>
        <taxon>Pentapetalae</taxon>
        <taxon>asterids</taxon>
        <taxon>lamiids</taxon>
        <taxon>Lamiales</taxon>
        <taxon>Pedaliaceae</taxon>
        <taxon>Sesamum</taxon>
    </lineage>
</organism>
<dbReference type="PROSITE" id="PS50878">
    <property type="entry name" value="RT_POL"/>
    <property type="match status" value="1"/>
</dbReference>
<dbReference type="InterPro" id="IPR052343">
    <property type="entry name" value="Retrotransposon-Effector_Assoc"/>
</dbReference>
<dbReference type="InterPro" id="IPR043502">
    <property type="entry name" value="DNA/RNA_pol_sf"/>
</dbReference>
<dbReference type="PANTHER" id="PTHR46890:SF48">
    <property type="entry name" value="RNA-DIRECTED DNA POLYMERASE"/>
    <property type="match status" value="1"/>
</dbReference>
<reference evidence="2" key="2">
    <citation type="journal article" date="2024" name="Plant">
        <title>Genomic evolution and insights into agronomic trait innovations of Sesamum species.</title>
        <authorList>
            <person name="Miao H."/>
            <person name="Wang L."/>
            <person name="Qu L."/>
            <person name="Liu H."/>
            <person name="Sun Y."/>
            <person name="Le M."/>
            <person name="Wang Q."/>
            <person name="Wei S."/>
            <person name="Zheng Y."/>
            <person name="Lin W."/>
            <person name="Duan Y."/>
            <person name="Cao H."/>
            <person name="Xiong S."/>
            <person name="Wang X."/>
            <person name="Wei L."/>
            <person name="Li C."/>
            <person name="Ma Q."/>
            <person name="Ju M."/>
            <person name="Zhao R."/>
            <person name="Li G."/>
            <person name="Mu C."/>
            <person name="Tian Q."/>
            <person name="Mei H."/>
            <person name="Zhang T."/>
            <person name="Gao T."/>
            <person name="Zhang H."/>
        </authorList>
    </citation>
    <scope>NUCLEOTIDE SEQUENCE</scope>
    <source>
        <strain evidence="2">G02</strain>
    </source>
</reference>
<dbReference type="CDD" id="cd01650">
    <property type="entry name" value="RT_nLTR_like"/>
    <property type="match status" value="1"/>
</dbReference>
<name>A0AAW2MD07_SESRA</name>
<evidence type="ECO:0000259" key="1">
    <source>
        <dbReference type="PROSITE" id="PS50878"/>
    </source>
</evidence>
<dbReference type="InterPro" id="IPR000477">
    <property type="entry name" value="RT_dom"/>
</dbReference>
<protein>
    <recommendedName>
        <fullName evidence="1">Reverse transcriptase domain-containing protein</fullName>
    </recommendedName>
</protein>
<sequence length="333" mass="37857">MNKATAELTLALSIEETYWKQKAACKWLSEGEKNTKYFHSLVKKKRNQSRIHEIQHNGITLTKQEDLRASVVDYFKQVFTKEANPTDSDLDWVPTLLSQEDTRHLSMKPTFEEVKCAVFDISPDSAAGPDGFSAHFYQVCWDIIGEDLFEAVLDFFTGAQPPKTFTTTTIVLIPKIETHITWKDFRPISLCNVTGKILSKVVNNQIAQLLPKIISPCQSGFVQERMIADNILLAQELTNCLGKGGSVNNIIMKLDMEKAYDRMSWNFLYCMLTKLGFPEQWIKLIKKLIENCWFSILYNGEGASFFKSTRGLRQGDPISPALFVMAAECLSRD</sequence>
<accession>A0AAW2MD07</accession>
<feature type="domain" description="Reverse transcriptase" evidence="1">
    <location>
        <begin position="154"/>
        <end position="333"/>
    </location>
</feature>
<dbReference type="EMBL" id="JACGWJ010000022">
    <property type="protein sequence ID" value="KAL0328996.1"/>
    <property type="molecule type" value="Genomic_DNA"/>
</dbReference>
<gene>
    <name evidence="2" type="ORF">Sradi_4886300</name>
</gene>
<reference evidence="2" key="1">
    <citation type="submission" date="2020-06" db="EMBL/GenBank/DDBJ databases">
        <authorList>
            <person name="Li T."/>
            <person name="Hu X."/>
            <person name="Zhang T."/>
            <person name="Song X."/>
            <person name="Zhang H."/>
            <person name="Dai N."/>
            <person name="Sheng W."/>
            <person name="Hou X."/>
            <person name="Wei L."/>
        </authorList>
    </citation>
    <scope>NUCLEOTIDE SEQUENCE</scope>
    <source>
        <strain evidence="2">G02</strain>
        <tissue evidence="2">Leaf</tissue>
    </source>
</reference>